<proteinExistence type="predicted"/>
<dbReference type="OrthoDB" id="15235at2759"/>
<protein>
    <recommendedName>
        <fullName evidence="2">glutamine--fructose-6-phosphate transaminase (isomerizing)</fullName>
        <ecNumber evidence="2">2.6.1.16</ecNumber>
    </recommendedName>
</protein>
<dbReference type="PANTHER" id="PTHR10937">
    <property type="entry name" value="GLUCOSAMINE--FRUCTOSE-6-PHOSPHATE AMINOTRANSFERASE, ISOMERIZING"/>
    <property type="match status" value="1"/>
</dbReference>
<keyword evidence="9" id="KW-1185">Reference proteome</keyword>
<dbReference type="GO" id="GO:0006487">
    <property type="term" value="P:protein N-linked glycosylation"/>
    <property type="evidence" value="ECO:0007669"/>
    <property type="project" value="TreeGrafter"/>
</dbReference>
<dbReference type="GO" id="GO:0007528">
    <property type="term" value="P:neuromuscular junction development"/>
    <property type="evidence" value="ECO:0007669"/>
    <property type="project" value="Ensembl"/>
</dbReference>
<keyword evidence="3" id="KW-0808">Transferase</keyword>
<dbReference type="Gene3D" id="3.60.20.10">
    <property type="entry name" value="Glutamine Phosphoribosylpyrophosphate, subunit 1, domain 1"/>
    <property type="match status" value="1"/>
</dbReference>
<evidence type="ECO:0000256" key="5">
    <source>
        <dbReference type="ARBA" id="ARBA00022962"/>
    </source>
</evidence>
<evidence type="ECO:0000256" key="2">
    <source>
        <dbReference type="ARBA" id="ARBA00012916"/>
    </source>
</evidence>
<reference evidence="8" key="3">
    <citation type="submission" date="2025-09" db="UniProtKB">
        <authorList>
            <consortium name="Ensembl"/>
        </authorList>
    </citation>
    <scope>IDENTIFICATION</scope>
</reference>
<reference evidence="8 9" key="1">
    <citation type="submission" date="2019-04" db="EMBL/GenBank/DDBJ databases">
        <authorList>
            <consortium name="Wellcome Sanger Institute Data Sharing"/>
        </authorList>
    </citation>
    <scope>NUCLEOTIDE SEQUENCE [LARGE SCALE GENOMIC DNA]</scope>
</reference>
<dbReference type="InterPro" id="IPR035466">
    <property type="entry name" value="GlmS/AgaS_SIS"/>
</dbReference>
<dbReference type="GO" id="GO:0030318">
    <property type="term" value="P:melanocyte differentiation"/>
    <property type="evidence" value="ECO:0007669"/>
    <property type="project" value="Ensembl"/>
</dbReference>
<dbReference type="Pfam" id="PF01380">
    <property type="entry name" value="SIS"/>
    <property type="match status" value="2"/>
</dbReference>
<dbReference type="PANTHER" id="PTHR10937:SF12">
    <property type="entry name" value="GLUTAMINE--FRUCTOSE-6-PHOSPHATE AMINOTRANSFERASE [ISOMERIZING] 1"/>
    <property type="match status" value="1"/>
</dbReference>
<dbReference type="Proteomes" id="UP000694397">
    <property type="component" value="Chromosome 12"/>
</dbReference>
<evidence type="ECO:0000313" key="8">
    <source>
        <dbReference type="Ensembl" id="ENSSFOP00015017514.2"/>
    </source>
</evidence>
<evidence type="ECO:0000313" key="9">
    <source>
        <dbReference type="Proteomes" id="UP000694397"/>
    </source>
</evidence>
<dbReference type="CDD" id="cd05008">
    <property type="entry name" value="SIS_GlmS_GlmD_1"/>
    <property type="match status" value="1"/>
</dbReference>
<dbReference type="GO" id="GO:0048703">
    <property type="term" value="P:embryonic viscerocranium morphogenesis"/>
    <property type="evidence" value="ECO:0007669"/>
    <property type="project" value="Ensembl"/>
</dbReference>
<evidence type="ECO:0000256" key="4">
    <source>
        <dbReference type="ARBA" id="ARBA00022737"/>
    </source>
</evidence>
<dbReference type="PROSITE" id="PS51278">
    <property type="entry name" value="GATASE_TYPE_2"/>
    <property type="match status" value="1"/>
</dbReference>
<evidence type="ECO:0000259" key="6">
    <source>
        <dbReference type="PROSITE" id="PS51278"/>
    </source>
</evidence>
<name>A0A8C9RIR1_SCLFO</name>
<feature type="domain" description="Glutamine amidotransferase type-2" evidence="6">
    <location>
        <begin position="12"/>
        <end position="294"/>
    </location>
</feature>
<dbReference type="PROSITE" id="PS51464">
    <property type="entry name" value="SIS"/>
    <property type="match status" value="2"/>
</dbReference>
<organism evidence="8 9">
    <name type="scientific">Scleropages formosus</name>
    <name type="common">Asian bonytongue</name>
    <name type="synonym">Osteoglossum formosum</name>
    <dbReference type="NCBI Taxonomy" id="113540"/>
    <lineage>
        <taxon>Eukaryota</taxon>
        <taxon>Metazoa</taxon>
        <taxon>Chordata</taxon>
        <taxon>Craniata</taxon>
        <taxon>Vertebrata</taxon>
        <taxon>Euteleostomi</taxon>
        <taxon>Actinopterygii</taxon>
        <taxon>Neopterygii</taxon>
        <taxon>Teleostei</taxon>
        <taxon>Osteoglossocephala</taxon>
        <taxon>Osteoglossomorpha</taxon>
        <taxon>Osteoglossiformes</taxon>
        <taxon>Osteoglossidae</taxon>
        <taxon>Scleropages</taxon>
    </lineage>
</organism>
<dbReference type="GeneTree" id="ENSGT00940000158488"/>
<dbReference type="SUPFAM" id="SSF53697">
    <property type="entry name" value="SIS domain"/>
    <property type="match status" value="1"/>
</dbReference>
<dbReference type="CDD" id="cd05009">
    <property type="entry name" value="SIS_GlmS_GlmD_2"/>
    <property type="match status" value="1"/>
</dbReference>
<gene>
    <name evidence="8" type="primary">GFPT1</name>
    <name evidence="8" type="synonym">gfpt1</name>
</gene>
<accession>A0A8C9RIR1</accession>
<dbReference type="GO" id="GO:0004360">
    <property type="term" value="F:glutamine-fructose-6-phosphate transaminase (isomerizing) activity"/>
    <property type="evidence" value="ECO:0007669"/>
    <property type="project" value="UniProtKB-EC"/>
</dbReference>
<dbReference type="Gene3D" id="3.40.50.10490">
    <property type="entry name" value="Glucose-6-phosphate isomerase like protein, domain 1"/>
    <property type="match status" value="2"/>
</dbReference>
<dbReference type="EC" id="2.6.1.16" evidence="2"/>
<reference evidence="8" key="2">
    <citation type="submission" date="2025-08" db="UniProtKB">
        <authorList>
            <consortium name="Ensembl"/>
        </authorList>
    </citation>
    <scope>IDENTIFICATION</scope>
</reference>
<dbReference type="AlphaFoldDB" id="A0A8C9RIR1"/>
<keyword evidence="5" id="KW-0315">Glutamine amidotransferase</keyword>
<keyword evidence="4" id="KW-0677">Repeat</keyword>
<comment type="catalytic activity">
    <reaction evidence="1">
        <text>D-fructose 6-phosphate + L-glutamine = D-glucosamine 6-phosphate + L-glutamate</text>
        <dbReference type="Rhea" id="RHEA:13237"/>
        <dbReference type="ChEBI" id="CHEBI:29985"/>
        <dbReference type="ChEBI" id="CHEBI:58359"/>
        <dbReference type="ChEBI" id="CHEBI:58725"/>
        <dbReference type="ChEBI" id="CHEBI:61527"/>
        <dbReference type="EC" id="2.6.1.16"/>
    </reaction>
</comment>
<dbReference type="GO" id="GO:0097367">
    <property type="term" value="F:carbohydrate derivative binding"/>
    <property type="evidence" value="ECO:0007669"/>
    <property type="project" value="InterPro"/>
</dbReference>
<dbReference type="InterPro" id="IPR029055">
    <property type="entry name" value="Ntn_hydrolases_N"/>
</dbReference>
<sequence length="744" mass="84252">MARERRFARRILGIFAYLNYHVPRTRREILEILIKGLQRLEYRGYDSAGVGIDGGNSKEWEINAKSIHLIKQRGKVKALDEEIHKQEDIDLDVEFDVHLGIAHTRWATHGAPSPLNSHPQRSGKDNEFIVIHNGIITNYNDLKKFLESKGYEFESETDTETIAKLVKYMYDNRESDISFATLVERVIQQLEGAFALVFKSIHFPGEAVGTRRGGPLLIGVRSDHKLSTDHIPVLYRSCESLCSTLPRMDQDTCLFPVDEKAVEYYFASDASAVIEHTNRVIFLEDDDVAAVMDGRLSIHRIKRTAGDHPARAIQTLQMELQQIMKGNFSSFMQKEIFEQPESVINTMRGRVNFDDNMILGGLKDHIKEIQRCRRLILIACGTSYHAGVATRQVLEELTELPVMVELASDFLDRNTPVFRDDVCFFISQSGETADSLLALRYCKERGALTVGITNTVGSSISRETDCGVHINAGPEIGVASTKAYTSQFVALIMFALLMCDDRISMQPRRREIIQGLRALPDLIREVLNLDDEIQRLAAELYQQKSVLIMGRGYHYATCLEGALKIKEITYMHSEGILAGELKHGPLALVDKLMPVIMIIMRDHTYTKCQNALQQVVARQGRPIVICDKDDYETIKNSSRTIKVPHCVDCLQGILSVIPLQLLSFHLAVLRGYDVSALVASLYFPHPFLHSHMRTLDFPDPRHKSTKYHLNTKPPKFSTLIISTLLLFWLQVDCPRNLAKSVTVE</sequence>
<feature type="domain" description="SIS" evidence="7">
    <location>
        <begin position="365"/>
        <end position="504"/>
    </location>
</feature>
<evidence type="ECO:0000256" key="3">
    <source>
        <dbReference type="ARBA" id="ARBA00022679"/>
    </source>
</evidence>
<dbReference type="GO" id="GO:0007519">
    <property type="term" value="P:skeletal muscle tissue development"/>
    <property type="evidence" value="ECO:0007669"/>
    <property type="project" value="Ensembl"/>
</dbReference>
<dbReference type="GO" id="GO:0006002">
    <property type="term" value="P:fructose 6-phosphate metabolic process"/>
    <property type="evidence" value="ECO:0007669"/>
    <property type="project" value="TreeGrafter"/>
</dbReference>
<dbReference type="Ensembl" id="ENSSFOT00015017714.2">
    <property type="protein sequence ID" value="ENSSFOP00015017514.2"/>
    <property type="gene ID" value="ENSSFOG00015011230.2"/>
</dbReference>
<evidence type="ECO:0000259" key="7">
    <source>
        <dbReference type="PROSITE" id="PS51464"/>
    </source>
</evidence>
<dbReference type="CDD" id="cd00714">
    <property type="entry name" value="GFAT"/>
    <property type="match status" value="1"/>
</dbReference>
<feature type="domain" description="SIS" evidence="7">
    <location>
        <begin position="536"/>
        <end position="677"/>
    </location>
</feature>
<dbReference type="GO" id="GO:0002063">
    <property type="term" value="P:chondrocyte development"/>
    <property type="evidence" value="ECO:0007669"/>
    <property type="project" value="Ensembl"/>
</dbReference>
<dbReference type="GO" id="GO:0006047">
    <property type="term" value="P:UDP-N-acetylglucosamine metabolic process"/>
    <property type="evidence" value="ECO:0007669"/>
    <property type="project" value="TreeGrafter"/>
</dbReference>
<dbReference type="Pfam" id="PF13522">
    <property type="entry name" value="GATase_6"/>
    <property type="match status" value="1"/>
</dbReference>
<dbReference type="InterPro" id="IPR047084">
    <property type="entry name" value="GFAT_N"/>
</dbReference>
<dbReference type="NCBIfam" id="NF001484">
    <property type="entry name" value="PRK00331.1"/>
    <property type="match status" value="1"/>
</dbReference>
<dbReference type="SUPFAM" id="SSF56235">
    <property type="entry name" value="N-terminal nucleophile aminohydrolases (Ntn hydrolases)"/>
    <property type="match status" value="1"/>
</dbReference>
<dbReference type="InterPro" id="IPR035490">
    <property type="entry name" value="GlmS/FrlB_SIS"/>
</dbReference>
<evidence type="ECO:0000256" key="1">
    <source>
        <dbReference type="ARBA" id="ARBA00001031"/>
    </source>
</evidence>
<dbReference type="InterPro" id="IPR001347">
    <property type="entry name" value="SIS_dom"/>
</dbReference>
<dbReference type="InterPro" id="IPR017932">
    <property type="entry name" value="GATase_2_dom"/>
</dbReference>
<dbReference type="InterPro" id="IPR046348">
    <property type="entry name" value="SIS_dom_sf"/>
</dbReference>